<organism evidence="12 13">
    <name type="scientific">Mycoplasmopsis alligatoris A21JP2</name>
    <dbReference type="NCBI Taxonomy" id="747682"/>
    <lineage>
        <taxon>Bacteria</taxon>
        <taxon>Bacillati</taxon>
        <taxon>Mycoplasmatota</taxon>
        <taxon>Mycoplasmoidales</taxon>
        <taxon>Metamycoplasmataceae</taxon>
        <taxon>Mycoplasmopsis</taxon>
    </lineage>
</organism>
<name>D4XWW8_9BACT</name>
<gene>
    <name evidence="12" type="ORF">MALL_0305</name>
</gene>
<feature type="transmembrane region" description="Helical" evidence="11">
    <location>
        <begin position="328"/>
        <end position="349"/>
    </location>
</feature>
<reference evidence="12 13" key="1">
    <citation type="submission" date="2010-03" db="EMBL/GenBank/DDBJ databases">
        <authorList>
            <person name="Glass J.I."/>
            <person name="Benders G.A."/>
            <person name="Durkin A.S."/>
            <person name="Farmerie W.G."/>
            <person name="Hlavinka K."/>
            <person name="Hostetler J."/>
            <person name="Jackson J."/>
            <person name="May M.A."/>
            <person name="Miller R.H."/>
            <person name="Paralanov V."/>
            <person name="Radune D."/>
            <person name="Szczypinski B."/>
            <person name="Brown D.R."/>
        </authorList>
    </citation>
    <scope>NUCLEOTIDE SEQUENCE [LARGE SCALE GENOMIC DNA]</scope>
    <source>
        <strain evidence="12 13">A21JP2</strain>
    </source>
</reference>
<dbReference type="RefSeq" id="WP_005683773.1">
    <property type="nucleotide sequence ID" value="NZ_ADNC01000027.1"/>
</dbReference>
<evidence type="ECO:0000313" key="13">
    <source>
        <dbReference type="Proteomes" id="UP000004757"/>
    </source>
</evidence>
<evidence type="ECO:0000256" key="4">
    <source>
        <dbReference type="ARBA" id="ARBA00022519"/>
    </source>
</evidence>
<dbReference type="Proteomes" id="UP000004757">
    <property type="component" value="Unassembled WGS sequence"/>
</dbReference>
<proteinExistence type="predicted"/>
<feature type="transmembrane region" description="Helical" evidence="11">
    <location>
        <begin position="135"/>
        <end position="157"/>
    </location>
</feature>
<sequence>MEQKKNFMDKFREGVDGAANSFAQAIKPASDLVKKVFAIPMRNKYFAATVRHIQKFSMYYILLVIIMIFTGFSNGNLLHPDQIILLIQNNSYVILLALPMTLVIISGNIDLSVGNILGFLGFVSVIVYNTTGNSIILTIICTVLAGLLIGMTHGVLIGYLKIPAFIITLGSMLAFNGARLAINNGAALFPQNGFNSTFVQGVIGSFPDMQINGQFWIVAFSIITLFTVVLVALRVYSYTKKAKAKLHVENAFIFLIKTILYSVFGLGLATYVALSRSGLQYFILYVMIAVLLFVFITKFTTYGRSVYAIGGNRKAAELSGIDSRKTNFITFTIMGGMIGFASVVLTAILNTASATAGIGFELLAISSVFVGGASVWGGIGTITGTVIGSFILQIINQGMQIKAVPIQIQEIAKGMILIAAVGYDVFSHRKIT</sequence>
<dbReference type="Pfam" id="PF02653">
    <property type="entry name" value="BPD_transp_2"/>
    <property type="match status" value="1"/>
</dbReference>
<dbReference type="PANTHER" id="PTHR32196:SF32">
    <property type="entry name" value="XYLOSE TRANSPORT SYSTEM PERMEASE PROTEIN XYLH"/>
    <property type="match status" value="1"/>
</dbReference>
<dbReference type="CDD" id="cd06579">
    <property type="entry name" value="TM_PBP1_transp_AraH_like"/>
    <property type="match status" value="1"/>
</dbReference>
<comment type="subcellular location">
    <subcellularLocation>
        <location evidence="1">Cell membrane</location>
        <topology evidence="1">Multi-pass membrane protein</topology>
    </subcellularLocation>
</comment>
<evidence type="ECO:0000256" key="7">
    <source>
        <dbReference type="ARBA" id="ARBA00022989"/>
    </source>
</evidence>
<keyword evidence="13" id="KW-1185">Reference proteome</keyword>
<feature type="transmembrane region" description="Helical" evidence="11">
    <location>
        <begin position="215"/>
        <end position="239"/>
    </location>
</feature>
<feature type="transmembrane region" description="Helical" evidence="11">
    <location>
        <begin position="112"/>
        <end position="129"/>
    </location>
</feature>
<dbReference type="AlphaFoldDB" id="D4XWW8"/>
<keyword evidence="6 11" id="KW-0812">Transmembrane</keyword>
<evidence type="ECO:0000256" key="11">
    <source>
        <dbReference type="SAM" id="Phobius"/>
    </source>
</evidence>
<keyword evidence="2" id="KW-0813">Transport</keyword>
<comment type="function">
    <text evidence="9">Part of the binding-protein-dependent transport system for D-xylose. Probably responsible for the translocation of the substrate across the membrane.</text>
</comment>
<evidence type="ECO:0000256" key="9">
    <source>
        <dbReference type="ARBA" id="ARBA00035611"/>
    </source>
</evidence>
<feature type="transmembrane region" description="Helical" evidence="11">
    <location>
        <begin position="59"/>
        <end position="77"/>
    </location>
</feature>
<keyword evidence="4" id="KW-0997">Cell inner membrane</keyword>
<dbReference type="OrthoDB" id="9813906at2"/>
<feature type="transmembrane region" description="Helical" evidence="11">
    <location>
        <begin position="279"/>
        <end position="297"/>
    </location>
</feature>
<keyword evidence="3" id="KW-1003">Cell membrane</keyword>
<evidence type="ECO:0000256" key="6">
    <source>
        <dbReference type="ARBA" id="ARBA00022692"/>
    </source>
</evidence>
<keyword evidence="7 11" id="KW-1133">Transmembrane helix</keyword>
<dbReference type="STRING" id="747682.MALL_0305"/>
<feature type="transmembrane region" description="Helical" evidence="11">
    <location>
        <begin position="251"/>
        <end position="273"/>
    </location>
</feature>
<accession>D4XWW8</accession>
<dbReference type="InterPro" id="IPR001851">
    <property type="entry name" value="ABC_transp_permease"/>
</dbReference>
<dbReference type="EMBL" id="ADNC01000027">
    <property type="protein sequence ID" value="EFF41159.1"/>
    <property type="molecule type" value="Genomic_DNA"/>
</dbReference>
<evidence type="ECO:0000256" key="1">
    <source>
        <dbReference type="ARBA" id="ARBA00004651"/>
    </source>
</evidence>
<dbReference type="GO" id="GO:0005886">
    <property type="term" value="C:plasma membrane"/>
    <property type="evidence" value="ECO:0007669"/>
    <property type="project" value="UniProtKB-SubCell"/>
</dbReference>
<evidence type="ECO:0000256" key="2">
    <source>
        <dbReference type="ARBA" id="ARBA00022448"/>
    </source>
</evidence>
<feature type="transmembrane region" description="Helical" evidence="11">
    <location>
        <begin position="164"/>
        <end position="182"/>
    </location>
</feature>
<keyword evidence="5" id="KW-0762">Sugar transport</keyword>
<feature type="transmembrane region" description="Helical" evidence="11">
    <location>
        <begin position="369"/>
        <end position="392"/>
    </location>
</feature>
<dbReference type="GO" id="GO:0022857">
    <property type="term" value="F:transmembrane transporter activity"/>
    <property type="evidence" value="ECO:0007669"/>
    <property type="project" value="InterPro"/>
</dbReference>
<evidence type="ECO:0000256" key="5">
    <source>
        <dbReference type="ARBA" id="ARBA00022597"/>
    </source>
</evidence>
<keyword evidence="8 11" id="KW-0472">Membrane</keyword>
<comment type="caution">
    <text evidence="12">The sequence shown here is derived from an EMBL/GenBank/DDBJ whole genome shotgun (WGS) entry which is preliminary data.</text>
</comment>
<evidence type="ECO:0000313" key="12">
    <source>
        <dbReference type="EMBL" id="EFF41159.1"/>
    </source>
</evidence>
<evidence type="ECO:0000256" key="3">
    <source>
        <dbReference type="ARBA" id="ARBA00022475"/>
    </source>
</evidence>
<protein>
    <recommendedName>
        <fullName evidence="10">Xylose transport system permease protein XylH</fullName>
    </recommendedName>
</protein>
<evidence type="ECO:0000256" key="10">
    <source>
        <dbReference type="ARBA" id="ARBA00035686"/>
    </source>
</evidence>
<feature type="transmembrane region" description="Helical" evidence="11">
    <location>
        <begin position="83"/>
        <end position="105"/>
    </location>
</feature>
<evidence type="ECO:0000256" key="8">
    <source>
        <dbReference type="ARBA" id="ARBA00023136"/>
    </source>
</evidence>
<dbReference type="PANTHER" id="PTHR32196">
    <property type="entry name" value="ABC TRANSPORTER PERMEASE PROTEIN YPHD-RELATED-RELATED"/>
    <property type="match status" value="1"/>
</dbReference>
<dbReference type="eggNOG" id="COG4214">
    <property type="taxonomic scope" value="Bacteria"/>
</dbReference>